<dbReference type="AlphaFoldDB" id="A0A6J7DSM3"/>
<evidence type="ECO:0000256" key="1">
    <source>
        <dbReference type="ARBA" id="ARBA00022679"/>
    </source>
</evidence>
<feature type="region of interest" description="Disordered" evidence="3">
    <location>
        <begin position="229"/>
        <end position="272"/>
    </location>
</feature>
<sequence length="272" mass="29783">MPIGWTEADTLVPMADLVYPPVILTAKAFFSAIGIRFDIVGLDRIPRSGGAILAINHTSYLDFALSGLPADRAGHRLVRFMAKEAIFRHPVGGPLMRGMKHIPVDREAGSQAFRDAVRAAKDGEIIGVFPEATMSRSFEVKDIKNGAVRMAIAADVPLIPMIVFGGNRILAYGVKDFSRGKTVAMTLGEPMFPKRGQDAEALTVELRERLQALLDETLDRYPAAKPGEDAWWLPKRRGGTAPSLEEAEQIEERIREENAARRAESDPAPAPE</sequence>
<organism evidence="5">
    <name type="scientific">freshwater metagenome</name>
    <dbReference type="NCBI Taxonomy" id="449393"/>
    <lineage>
        <taxon>unclassified sequences</taxon>
        <taxon>metagenomes</taxon>
        <taxon>ecological metagenomes</taxon>
    </lineage>
</organism>
<dbReference type="Pfam" id="PF01553">
    <property type="entry name" value="Acyltransferase"/>
    <property type="match status" value="1"/>
</dbReference>
<feature type="domain" description="Phospholipid/glycerol acyltransferase" evidence="4">
    <location>
        <begin position="51"/>
        <end position="166"/>
    </location>
</feature>
<gene>
    <name evidence="5" type="ORF">UFOPK3402_00774</name>
</gene>
<proteinExistence type="predicted"/>
<feature type="compositionally biased region" description="Basic and acidic residues" evidence="3">
    <location>
        <begin position="250"/>
        <end position="265"/>
    </location>
</feature>
<evidence type="ECO:0000259" key="4">
    <source>
        <dbReference type="SMART" id="SM00563"/>
    </source>
</evidence>
<evidence type="ECO:0000256" key="3">
    <source>
        <dbReference type="SAM" id="MobiDB-lite"/>
    </source>
</evidence>
<dbReference type="PANTHER" id="PTHR10434">
    <property type="entry name" value="1-ACYL-SN-GLYCEROL-3-PHOSPHATE ACYLTRANSFERASE"/>
    <property type="match status" value="1"/>
</dbReference>
<dbReference type="PANTHER" id="PTHR10434:SF55">
    <property type="entry name" value="POSSIBLE ACYLTRANSFERASE"/>
    <property type="match status" value="1"/>
</dbReference>
<name>A0A6J7DSM3_9ZZZZ</name>
<reference evidence="5" key="1">
    <citation type="submission" date="2020-05" db="EMBL/GenBank/DDBJ databases">
        <authorList>
            <person name="Chiriac C."/>
            <person name="Salcher M."/>
            <person name="Ghai R."/>
            <person name="Kavagutti S V."/>
        </authorList>
    </citation>
    <scope>NUCLEOTIDE SEQUENCE</scope>
</reference>
<dbReference type="GO" id="GO:0005886">
    <property type="term" value="C:plasma membrane"/>
    <property type="evidence" value="ECO:0007669"/>
    <property type="project" value="TreeGrafter"/>
</dbReference>
<dbReference type="InterPro" id="IPR002123">
    <property type="entry name" value="Plipid/glycerol_acylTrfase"/>
</dbReference>
<dbReference type="SUPFAM" id="SSF69593">
    <property type="entry name" value="Glycerol-3-phosphate (1)-acyltransferase"/>
    <property type="match status" value="1"/>
</dbReference>
<accession>A0A6J7DSM3</accession>
<evidence type="ECO:0000313" key="5">
    <source>
        <dbReference type="EMBL" id="CAB4872518.1"/>
    </source>
</evidence>
<dbReference type="EMBL" id="CAFBLS010000079">
    <property type="protein sequence ID" value="CAB4872518.1"/>
    <property type="molecule type" value="Genomic_DNA"/>
</dbReference>
<keyword evidence="1" id="KW-0808">Transferase</keyword>
<dbReference type="CDD" id="cd07989">
    <property type="entry name" value="LPLAT_AGPAT-like"/>
    <property type="match status" value="1"/>
</dbReference>
<dbReference type="GO" id="GO:0003841">
    <property type="term" value="F:1-acylglycerol-3-phosphate O-acyltransferase activity"/>
    <property type="evidence" value="ECO:0007669"/>
    <property type="project" value="TreeGrafter"/>
</dbReference>
<evidence type="ECO:0000256" key="2">
    <source>
        <dbReference type="ARBA" id="ARBA00023315"/>
    </source>
</evidence>
<protein>
    <submittedName>
        <fullName evidence="5">Unannotated protein</fullName>
    </submittedName>
</protein>
<keyword evidence="2" id="KW-0012">Acyltransferase</keyword>
<dbReference type="GO" id="GO:0006654">
    <property type="term" value="P:phosphatidic acid biosynthetic process"/>
    <property type="evidence" value="ECO:0007669"/>
    <property type="project" value="TreeGrafter"/>
</dbReference>
<dbReference type="SMART" id="SM00563">
    <property type="entry name" value="PlsC"/>
    <property type="match status" value="1"/>
</dbReference>